<reference evidence="3 4" key="1">
    <citation type="submission" date="2021-03" db="EMBL/GenBank/DDBJ databases">
        <title>Pseudidiomarina terrestris, a new bacterium isolated from saline soil.</title>
        <authorList>
            <person name="Galisteo C."/>
            <person name="De La Haba R."/>
            <person name="Sanchez-Porro C."/>
            <person name="Ventosa A."/>
        </authorList>
    </citation>
    <scope>NUCLEOTIDE SEQUENCE [LARGE SCALE GENOMIC DNA]</scope>
    <source>
        <strain evidence="1 4">1APP75-32.1</strain>
        <strain evidence="3">1APR75-15</strain>
        <strain evidence="2">1ASR75-15</strain>
    </source>
</reference>
<dbReference type="Proteomes" id="UP001169491">
    <property type="component" value="Unassembled WGS sequence"/>
</dbReference>
<evidence type="ECO:0000313" key="1">
    <source>
        <dbReference type="EMBL" id="MDN7123274.1"/>
    </source>
</evidence>
<evidence type="ECO:0000313" key="3">
    <source>
        <dbReference type="Proteomes" id="UP001169491"/>
    </source>
</evidence>
<comment type="caution">
    <text evidence="1">The sequence shown here is derived from an EMBL/GenBank/DDBJ whole genome shotgun (WGS) entry which is preliminary data.</text>
</comment>
<gene>
    <name evidence="1" type="ORF">J6I90_00030</name>
    <name evidence="2" type="ORF">J6I92_03870</name>
</gene>
<protein>
    <submittedName>
        <fullName evidence="1">Uncharacterized protein</fullName>
    </submittedName>
</protein>
<evidence type="ECO:0000313" key="4">
    <source>
        <dbReference type="Proteomes" id="UP001169492"/>
    </source>
</evidence>
<dbReference type="Proteomes" id="UP001169492">
    <property type="component" value="Unassembled WGS sequence"/>
</dbReference>
<evidence type="ECO:0000313" key="2">
    <source>
        <dbReference type="EMBL" id="MDN7129000.1"/>
    </source>
</evidence>
<name>A0AAW7QY92_9GAMM</name>
<keyword evidence="3" id="KW-1185">Reference proteome</keyword>
<sequence length="152" mass="17291">MIAFSLCFMLFSEVGVQAAPQLTPEPLQEQLRQVSELRNEELAELRAAARVRKLQHELQVAQLRHQISALDQPDTSAQLAEAVPEHPLAALELLSVVRSGEQISIWLEHAQQRFSVQPERSNAYALDVQLQANRLTLKQDGHERTFYLQGEW</sequence>
<dbReference type="AlphaFoldDB" id="A0AAW7QY92"/>
<dbReference type="RefSeq" id="WP_301773689.1">
    <property type="nucleotide sequence ID" value="NZ_JAGGJB010000001.1"/>
</dbReference>
<dbReference type="EMBL" id="JAGGJB010000001">
    <property type="protein sequence ID" value="MDN7123274.1"/>
    <property type="molecule type" value="Genomic_DNA"/>
</dbReference>
<dbReference type="EMBL" id="JAGGJC010000001">
    <property type="protein sequence ID" value="MDN7129000.1"/>
    <property type="molecule type" value="Genomic_DNA"/>
</dbReference>
<organism evidence="1 4">
    <name type="scientific">Pseudidiomarina terrestris</name>
    <dbReference type="NCBI Taxonomy" id="2820060"/>
    <lineage>
        <taxon>Bacteria</taxon>
        <taxon>Pseudomonadati</taxon>
        <taxon>Pseudomonadota</taxon>
        <taxon>Gammaproteobacteria</taxon>
        <taxon>Alteromonadales</taxon>
        <taxon>Idiomarinaceae</taxon>
        <taxon>Pseudidiomarina</taxon>
    </lineage>
</organism>
<accession>A0AAW7QY92</accession>
<proteinExistence type="predicted"/>